<dbReference type="Proteomes" id="UP001319200">
    <property type="component" value="Unassembled WGS sequence"/>
</dbReference>
<evidence type="ECO:0000256" key="1">
    <source>
        <dbReference type="SAM" id="Phobius"/>
    </source>
</evidence>
<reference evidence="2 3" key="1">
    <citation type="submission" date="2021-05" db="EMBL/GenBank/DDBJ databases">
        <title>A Polyphasic approach of four new species of the genus Ohtaekwangia: Ohtaekwangia histidinii sp. nov., Ohtaekwangia cretensis sp. nov., Ohtaekwangia indiensis sp. nov., Ohtaekwangia reichenbachii sp. nov. from diverse environment.</title>
        <authorList>
            <person name="Octaviana S."/>
        </authorList>
    </citation>
    <scope>NUCLEOTIDE SEQUENCE [LARGE SCALE GENOMIC DNA]</scope>
    <source>
        <strain evidence="2 3">PWU4</strain>
    </source>
</reference>
<keyword evidence="1" id="KW-0472">Membrane</keyword>
<feature type="transmembrane region" description="Helical" evidence="1">
    <location>
        <begin position="179"/>
        <end position="199"/>
    </location>
</feature>
<gene>
    <name evidence="2" type="ORF">KK083_02450</name>
</gene>
<evidence type="ECO:0000313" key="2">
    <source>
        <dbReference type="EMBL" id="MBT1695720.1"/>
    </source>
</evidence>
<dbReference type="RefSeq" id="WP_254160349.1">
    <property type="nucleotide sequence ID" value="NZ_JAHESF010000002.1"/>
</dbReference>
<sequence length="480" mass="54699">MTERESLARVGESVSTSTSVDRQFEIFSALWAIATLFHMAHSGIFDSRLNYALLTLAALYVVFRPSLAGFILLISLQLFDAVYRMPLTTNHWIFTAFVNLTILQTIVYLVVRNRSFDLSGGDLLKTFAPVVRAEVIILYFFTFFHKLNAGFFSPATSCATDLLKAQHIDTIIPMNDTLIAFNAHFTIVIEFLIPLFLCFRRTRHAGILAGLFFHAVLSYSSYNAFYDFSSMMFALYFLFAGDGFSQSIVQTFGSLRSMARRVLKPRHYSMGKLVFTACSFLVALAVVYWLTTRLAGFKSFHLYFFWTIYSSLFVYCFVMFMLSGSRTTRQIPAFMLPHRSFLILPCIVFLNGASPYLGLKTENSFAMFSNLRTEGGVSNHYVVPAGLQIFSYQKDVVEIISSSDPYLQQLADQQKLLVLFEFCNYVHNRNPTEVVYLLNGERKIFRRGMAATALPKNSYLLAKLMKFRAFSKHEPQPCSH</sequence>
<comment type="caution">
    <text evidence="2">The sequence shown here is derived from an EMBL/GenBank/DDBJ whole genome shotgun (WGS) entry which is preliminary data.</text>
</comment>
<accession>A0AAP2DG43</accession>
<feature type="transmembrane region" description="Helical" evidence="1">
    <location>
        <begin position="206"/>
        <end position="225"/>
    </location>
</feature>
<dbReference type="AlphaFoldDB" id="A0AAP2DG43"/>
<feature type="transmembrane region" description="Helical" evidence="1">
    <location>
        <begin position="123"/>
        <end position="144"/>
    </location>
</feature>
<keyword evidence="3" id="KW-1185">Reference proteome</keyword>
<evidence type="ECO:0008006" key="4">
    <source>
        <dbReference type="Google" id="ProtNLM"/>
    </source>
</evidence>
<keyword evidence="1" id="KW-1133">Transmembrane helix</keyword>
<feature type="transmembrane region" description="Helical" evidence="1">
    <location>
        <begin position="91"/>
        <end position="111"/>
    </location>
</feature>
<name>A0AAP2DG43_9BACT</name>
<feature type="transmembrane region" description="Helical" evidence="1">
    <location>
        <begin position="26"/>
        <end position="45"/>
    </location>
</feature>
<proteinExistence type="predicted"/>
<dbReference type="EMBL" id="JAHESF010000002">
    <property type="protein sequence ID" value="MBT1695720.1"/>
    <property type="molecule type" value="Genomic_DNA"/>
</dbReference>
<keyword evidence="1" id="KW-0812">Transmembrane</keyword>
<feature type="transmembrane region" description="Helical" evidence="1">
    <location>
        <begin position="342"/>
        <end position="359"/>
    </location>
</feature>
<evidence type="ECO:0000313" key="3">
    <source>
        <dbReference type="Proteomes" id="UP001319200"/>
    </source>
</evidence>
<organism evidence="2 3">
    <name type="scientific">Chryseosolibacter histidini</name>
    <dbReference type="NCBI Taxonomy" id="2782349"/>
    <lineage>
        <taxon>Bacteria</taxon>
        <taxon>Pseudomonadati</taxon>
        <taxon>Bacteroidota</taxon>
        <taxon>Cytophagia</taxon>
        <taxon>Cytophagales</taxon>
        <taxon>Chryseotaleaceae</taxon>
        <taxon>Chryseosolibacter</taxon>
    </lineage>
</organism>
<feature type="transmembrane region" description="Helical" evidence="1">
    <location>
        <begin position="57"/>
        <end position="79"/>
    </location>
</feature>
<protein>
    <recommendedName>
        <fullName evidence="4">HTTM domain-containing protein</fullName>
    </recommendedName>
</protein>
<feature type="transmembrane region" description="Helical" evidence="1">
    <location>
        <begin position="231"/>
        <end position="252"/>
    </location>
</feature>
<feature type="transmembrane region" description="Helical" evidence="1">
    <location>
        <begin position="303"/>
        <end position="322"/>
    </location>
</feature>
<feature type="transmembrane region" description="Helical" evidence="1">
    <location>
        <begin position="273"/>
        <end position="291"/>
    </location>
</feature>